<evidence type="ECO:0000313" key="3">
    <source>
        <dbReference type="EMBL" id="PWJ58469.1"/>
    </source>
</evidence>
<gene>
    <name evidence="3" type="ORF">CLV98_104329</name>
</gene>
<feature type="chain" id="PRO_5016415546" evidence="1">
    <location>
        <begin position="26"/>
        <end position="436"/>
    </location>
</feature>
<evidence type="ECO:0000313" key="4">
    <source>
        <dbReference type="Proteomes" id="UP000245880"/>
    </source>
</evidence>
<feature type="signal peptide" evidence="1">
    <location>
        <begin position="1"/>
        <end position="25"/>
    </location>
</feature>
<feature type="domain" description="Amidohydrolase-related" evidence="2">
    <location>
        <begin position="322"/>
        <end position="394"/>
    </location>
</feature>
<organism evidence="3 4">
    <name type="scientific">Dyadobacter jejuensis</name>
    <dbReference type="NCBI Taxonomy" id="1082580"/>
    <lineage>
        <taxon>Bacteria</taxon>
        <taxon>Pseudomonadati</taxon>
        <taxon>Bacteroidota</taxon>
        <taxon>Cytophagia</taxon>
        <taxon>Cytophagales</taxon>
        <taxon>Spirosomataceae</taxon>
        <taxon>Dyadobacter</taxon>
    </lineage>
</organism>
<dbReference type="GO" id="GO:0016810">
    <property type="term" value="F:hydrolase activity, acting on carbon-nitrogen (but not peptide) bonds"/>
    <property type="evidence" value="ECO:0007669"/>
    <property type="project" value="InterPro"/>
</dbReference>
<dbReference type="EMBL" id="QGDT01000004">
    <property type="protein sequence ID" value="PWJ58469.1"/>
    <property type="molecule type" value="Genomic_DNA"/>
</dbReference>
<dbReference type="InterPro" id="IPR051781">
    <property type="entry name" value="Metallo-dep_Hydrolase"/>
</dbReference>
<keyword evidence="3" id="KW-0378">Hydrolase</keyword>
<protein>
    <submittedName>
        <fullName evidence="3">Imidazolonepropionase-like amidohydrolase</fullName>
    </submittedName>
</protein>
<dbReference type="SUPFAM" id="SSF51556">
    <property type="entry name" value="Metallo-dependent hydrolases"/>
    <property type="match status" value="1"/>
</dbReference>
<reference evidence="3 4" key="1">
    <citation type="submission" date="2018-03" db="EMBL/GenBank/DDBJ databases">
        <title>Genomic Encyclopedia of Archaeal and Bacterial Type Strains, Phase II (KMG-II): from individual species to whole genera.</title>
        <authorList>
            <person name="Goeker M."/>
        </authorList>
    </citation>
    <scope>NUCLEOTIDE SEQUENCE [LARGE SCALE GENOMIC DNA]</scope>
    <source>
        <strain evidence="3 4">DSM 100346</strain>
    </source>
</reference>
<proteinExistence type="predicted"/>
<dbReference type="InterPro" id="IPR006680">
    <property type="entry name" value="Amidohydro-rel"/>
</dbReference>
<dbReference type="AlphaFoldDB" id="A0A316AMF4"/>
<dbReference type="PANTHER" id="PTHR43135">
    <property type="entry name" value="ALPHA-D-RIBOSE 1-METHYLPHOSPHONATE 5-TRIPHOSPHATE DIPHOSPHATASE"/>
    <property type="match status" value="1"/>
</dbReference>
<keyword evidence="4" id="KW-1185">Reference proteome</keyword>
<keyword evidence="1" id="KW-0732">Signal</keyword>
<dbReference type="InterPro" id="IPR032466">
    <property type="entry name" value="Metal_Hydrolase"/>
</dbReference>
<dbReference type="RefSeq" id="WP_229203311.1">
    <property type="nucleotide sequence ID" value="NZ_QGDT01000004.1"/>
</dbReference>
<comment type="caution">
    <text evidence="3">The sequence shown here is derived from an EMBL/GenBank/DDBJ whole genome shotgun (WGS) entry which is preliminary data.</text>
</comment>
<name>A0A316AMF4_9BACT</name>
<dbReference type="Pfam" id="PF01979">
    <property type="entry name" value="Amidohydro_1"/>
    <property type="match status" value="1"/>
</dbReference>
<dbReference type="SUPFAM" id="SSF51338">
    <property type="entry name" value="Composite domain of metallo-dependent hydrolases"/>
    <property type="match status" value="1"/>
</dbReference>
<dbReference type="Proteomes" id="UP000245880">
    <property type="component" value="Unassembled WGS sequence"/>
</dbReference>
<accession>A0A316AMF4</accession>
<dbReference type="PANTHER" id="PTHR43135:SF3">
    <property type="entry name" value="ALPHA-D-RIBOSE 1-METHYLPHOSPHONATE 5-TRIPHOSPHATE DIPHOSPHATASE"/>
    <property type="match status" value="1"/>
</dbReference>
<evidence type="ECO:0000256" key="1">
    <source>
        <dbReference type="SAM" id="SignalP"/>
    </source>
</evidence>
<sequence>MKYQAKIWATCHLMIASWLFTGAWAQNPAPGITQKGATTLVGGTIHVGDGTVIEKGAITFENGKITYIGNATGAKKGEQIDVSGKQIYPGIISLNTSVGLKEVASVRATLDYYEVGDLNPHIRALVAYNTDSEIIPTLRSNGILLSQAVPEGGIISGSSALFYSDGWNWEDAVLRKDDGVWLSWPSYASTAIHTQDQSELTKRNERRQGVVDLLKQTFSEAKAYAELKAPMPVNLRLEAMKPVLKGESNLYIRADLAKDIIEAVKFAQSYGIKRIVIAGGNQSYKITEFLRENDVAVIVNPTHRLPGHPDEPVYLPYALPGKLHQAGVKVAITYAGEWWRTRNLAFLAGTAAGFSDMSSEEALQLITKNAAEIAGVSQRVGTLGVGKDASLLVSTGDLLDMRGNGIEMAFIRGAKVNLDDKQKRLYEKYQEKYKAK</sequence>
<dbReference type="InterPro" id="IPR011059">
    <property type="entry name" value="Metal-dep_hydrolase_composite"/>
</dbReference>
<evidence type="ECO:0000259" key="2">
    <source>
        <dbReference type="Pfam" id="PF01979"/>
    </source>
</evidence>
<dbReference type="Gene3D" id="3.20.20.140">
    <property type="entry name" value="Metal-dependent hydrolases"/>
    <property type="match status" value="1"/>
</dbReference>